<dbReference type="InterPro" id="IPR003593">
    <property type="entry name" value="AAA+_ATPase"/>
</dbReference>
<dbReference type="GO" id="GO:0036464">
    <property type="term" value="C:cytoplasmic ribonucleoprotein granule"/>
    <property type="evidence" value="ECO:0007669"/>
    <property type="project" value="UniProtKB-SubCell"/>
</dbReference>
<dbReference type="EC" id="3.6.4.13" evidence="3"/>
<evidence type="ECO:0000313" key="13">
    <source>
        <dbReference type="EMBL" id="KAF6041478.1"/>
    </source>
</evidence>
<dbReference type="GO" id="GO:0032574">
    <property type="term" value="F:5'-3' RNA helicase activity"/>
    <property type="evidence" value="ECO:0007669"/>
    <property type="project" value="InterPro"/>
</dbReference>
<keyword evidence="7" id="KW-0347">Helicase</keyword>
<evidence type="ECO:0000256" key="4">
    <source>
        <dbReference type="ARBA" id="ARBA00022490"/>
    </source>
</evidence>
<evidence type="ECO:0000256" key="7">
    <source>
        <dbReference type="ARBA" id="ARBA00022806"/>
    </source>
</evidence>
<dbReference type="FunFam" id="3.40.50.300:FF:000608">
    <property type="entry name" value="Mov10 RISC complex RNA helicase"/>
    <property type="match status" value="1"/>
</dbReference>
<sequence>MPNVSSQSPLDMSLRLFTKEIETNKEQLTAIQHIVKGTSRPAPYLIFGPPGTGKTTTLVEAIKQVYRECPHSRILACAPQNAAADLVTEKLLKHIDMKDIMRLQAMSRTYTAIERQEVKDVSNYRSDNFSHSFKGGDKKIYFPNKEQLMKKRILVVTLVTAGRLVSGELDGHFTHIFIDEAGHATEPETIIPIANLLKRPDGQLVLAGDPKQLGPIIRSTVAVQGGLGVSLLERLMNENLYKRDQTTQEFNPNYVTKLLQNFRSHPDILKVPNQLFYDNELQVFADPLQRERFCRWEGLPTKDFPMIFHGIVGEEKQKKASPSWFNPNEIDLVGHYVQLLMECRSPKVEPHQIGVISPYHQQVRKIADTMKKLKLNQRGVTSTQYENIAVGSVEKFQGDEREVIIISTVRSQDASLEHDRKFNLGFVGNPKRFNVAVTRSKALLIVIGNPNVLCQDRNWWKLIKHIKDGGGYKGCPLPDNFETMATSDNIEDMMREVEQLLLQNNRSNSDETNVNDEASIYQQYADLEWRRSDA</sequence>
<evidence type="ECO:0000256" key="8">
    <source>
        <dbReference type="ARBA" id="ARBA00022840"/>
    </source>
</evidence>
<dbReference type="AlphaFoldDB" id="A0A7J7KTT7"/>
<dbReference type="Pfam" id="PF13086">
    <property type="entry name" value="AAA_11"/>
    <property type="match status" value="2"/>
</dbReference>
<dbReference type="InterPro" id="IPR041677">
    <property type="entry name" value="DNA2/NAM7_AAA_11"/>
</dbReference>
<evidence type="ECO:0000256" key="9">
    <source>
        <dbReference type="ARBA" id="ARBA00022884"/>
    </source>
</evidence>
<evidence type="ECO:0000256" key="6">
    <source>
        <dbReference type="ARBA" id="ARBA00022801"/>
    </source>
</evidence>
<dbReference type="Proteomes" id="UP000593567">
    <property type="component" value="Unassembled WGS sequence"/>
</dbReference>
<keyword evidence="9" id="KW-0694">RNA-binding</keyword>
<dbReference type="PANTHER" id="PTHR45418:SF1">
    <property type="entry name" value="CANCER_TESTIS ANTIGEN 55"/>
    <property type="match status" value="1"/>
</dbReference>
<name>A0A7J7KTT7_BUGNE</name>
<keyword evidence="6" id="KW-0378">Hydrolase</keyword>
<dbReference type="GO" id="GO:0016787">
    <property type="term" value="F:hydrolase activity"/>
    <property type="evidence" value="ECO:0007669"/>
    <property type="project" value="UniProtKB-KW"/>
</dbReference>
<evidence type="ECO:0000259" key="12">
    <source>
        <dbReference type="SMART" id="SM00382"/>
    </source>
</evidence>
<reference evidence="13" key="1">
    <citation type="submission" date="2020-06" db="EMBL/GenBank/DDBJ databases">
        <title>Draft genome of Bugula neritina, a colonial animal packing powerful symbionts and potential medicines.</title>
        <authorList>
            <person name="Rayko M."/>
        </authorList>
    </citation>
    <scope>NUCLEOTIDE SEQUENCE [LARGE SCALE GENOMIC DNA]</scope>
    <source>
        <strain evidence="13">Kwan_BN1</strain>
    </source>
</reference>
<dbReference type="InterPro" id="IPR026122">
    <property type="entry name" value="MOV-10/SDE3_DEXXQ/H-box"/>
</dbReference>
<dbReference type="PANTHER" id="PTHR45418">
    <property type="entry name" value="CANCER/TESTIS ANTIGEN 55"/>
    <property type="match status" value="1"/>
</dbReference>
<protein>
    <recommendedName>
        <fullName evidence="3">RNA helicase</fullName>
        <ecNumber evidence="3">3.6.4.13</ecNumber>
    </recommendedName>
</protein>
<evidence type="ECO:0000256" key="11">
    <source>
        <dbReference type="ARBA" id="ARBA00047984"/>
    </source>
</evidence>
<evidence type="ECO:0000256" key="2">
    <source>
        <dbReference type="ARBA" id="ARBA00005601"/>
    </source>
</evidence>
<evidence type="ECO:0000256" key="5">
    <source>
        <dbReference type="ARBA" id="ARBA00022741"/>
    </source>
</evidence>
<evidence type="ECO:0000256" key="1">
    <source>
        <dbReference type="ARBA" id="ARBA00004331"/>
    </source>
</evidence>
<comment type="caution">
    <text evidence="13">The sequence shown here is derived from an EMBL/GenBank/DDBJ whole genome shotgun (WGS) entry which is preliminary data.</text>
</comment>
<accession>A0A7J7KTT7</accession>
<dbReference type="Pfam" id="PF13087">
    <property type="entry name" value="AAA_12"/>
    <property type="match status" value="1"/>
</dbReference>
<keyword evidence="5" id="KW-0547">Nucleotide-binding</keyword>
<evidence type="ECO:0000313" key="14">
    <source>
        <dbReference type="Proteomes" id="UP000593567"/>
    </source>
</evidence>
<feature type="domain" description="AAA+ ATPase" evidence="12">
    <location>
        <begin position="40"/>
        <end position="227"/>
    </location>
</feature>
<dbReference type="Gene3D" id="3.40.50.300">
    <property type="entry name" value="P-loop containing nucleotide triphosphate hydrolases"/>
    <property type="match status" value="2"/>
</dbReference>
<dbReference type="InterPro" id="IPR027417">
    <property type="entry name" value="P-loop_NTPase"/>
</dbReference>
<dbReference type="GO" id="GO:0031047">
    <property type="term" value="P:regulatory ncRNA-mediated gene silencing"/>
    <property type="evidence" value="ECO:0007669"/>
    <property type="project" value="UniProtKB-KW"/>
</dbReference>
<dbReference type="EMBL" id="VXIV02000040">
    <property type="protein sequence ID" value="KAF6041478.1"/>
    <property type="molecule type" value="Genomic_DNA"/>
</dbReference>
<keyword evidence="8" id="KW-0067">ATP-binding</keyword>
<dbReference type="CDD" id="cd18808">
    <property type="entry name" value="SF1_C_Upf1"/>
    <property type="match status" value="1"/>
</dbReference>
<dbReference type="SUPFAM" id="SSF52540">
    <property type="entry name" value="P-loop containing nucleoside triphosphate hydrolases"/>
    <property type="match status" value="1"/>
</dbReference>
<dbReference type="InterPro" id="IPR047187">
    <property type="entry name" value="SF1_C_Upf1"/>
</dbReference>
<dbReference type="GO" id="GO:0005524">
    <property type="term" value="F:ATP binding"/>
    <property type="evidence" value="ECO:0007669"/>
    <property type="project" value="UniProtKB-KW"/>
</dbReference>
<comment type="catalytic activity">
    <reaction evidence="11">
        <text>ATP + H2O = ADP + phosphate + H(+)</text>
        <dbReference type="Rhea" id="RHEA:13065"/>
        <dbReference type="ChEBI" id="CHEBI:15377"/>
        <dbReference type="ChEBI" id="CHEBI:15378"/>
        <dbReference type="ChEBI" id="CHEBI:30616"/>
        <dbReference type="ChEBI" id="CHEBI:43474"/>
        <dbReference type="ChEBI" id="CHEBI:456216"/>
        <dbReference type="EC" id="3.6.4.13"/>
    </reaction>
</comment>
<dbReference type="CDD" id="cd18038">
    <property type="entry name" value="DEXXQc_Helz-like"/>
    <property type="match status" value="1"/>
</dbReference>
<proteinExistence type="inferred from homology"/>
<keyword evidence="4" id="KW-0963">Cytoplasm</keyword>
<dbReference type="InterPro" id="IPR041679">
    <property type="entry name" value="DNA2/NAM7-like_C"/>
</dbReference>
<keyword evidence="14" id="KW-1185">Reference proteome</keyword>
<dbReference type="SMART" id="SM00382">
    <property type="entry name" value="AAA"/>
    <property type="match status" value="1"/>
</dbReference>
<evidence type="ECO:0000256" key="10">
    <source>
        <dbReference type="ARBA" id="ARBA00023158"/>
    </source>
</evidence>
<keyword evidence="10" id="KW-0943">RNA-mediated gene silencing</keyword>
<dbReference type="OrthoDB" id="6513042at2759"/>
<comment type="subcellular location">
    <subcellularLocation>
        <location evidence="1">Cytoplasm</location>
        <location evidence="1">Cytoplasmic ribonucleoprotein granule</location>
    </subcellularLocation>
</comment>
<organism evidence="13 14">
    <name type="scientific">Bugula neritina</name>
    <name type="common">Brown bryozoan</name>
    <name type="synonym">Sertularia neritina</name>
    <dbReference type="NCBI Taxonomy" id="10212"/>
    <lineage>
        <taxon>Eukaryota</taxon>
        <taxon>Metazoa</taxon>
        <taxon>Spiralia</taxon>
        <taxon>Lophotrochozoa</taxon>
        <taxon>Bryozoa</taxon>
        <taxon>Gymnolaemata</taxon>
        <taxon>Cheilostomatida</taxon>
        <taxon>Flustrina</taxon>
        <taxon>Buguloidea</taxon>
        <taxon>Bugulidae</taxon>
        <taxon>Bugula</taxon>
    </lineage>
</organism>
<evidence type="ECO:0000256" key="3">
    <source>
        <dbReference type="ARBA" id="ARBA00012552"/>
    </source>
</evidence>
<comment type="similarity">
    <text evidence="2">Belongs to the DNA2/NAM7 helicase family. SDE3 subfamily.</text>
</comment>
<gene>
    <name evidence="13" type="ORF">EB796_000214</name>
</gene>
<dbReference type="GO" id="GO:0003723">
    <property type="term" value="F:RNA binding"/>
    <property type="evidence" value="ECO:0007669"/>
    <property type="project" value="UniProtKB-KW"/>
</dbReference>